<accession>A0ABW1DFJ4</accession>
<name>A0ABW1DFJ4_9DEIO</name>
<dbReference type="SMART" id="SM00849">
    <property type="entry name" value="Lactamase_B"/>
    <property type="match status" value="1"/>
</dbReference>
<comment type="caution">
    <text evidence="2">The sequence shown here is derived from an EMBL/GenBank/DDBJ whole genome shotgun (WGS) entry which is preliminary data.</text>
</comment>
<dbReference type="InterPro" id="IPR050855">
    <property type="entry name" value="NDM-1-like"/>
</dbReference>
<dbReference type="Gene3D" id="3.60.15.10">
    <property type="entry name" value="Ribonuclease Z/Hydroxyacylglutathione hydrolase-like"/>
    <property type="match status" value="1"/>
</dbReference>
<evidence type="ECO:0000259" key="1">
    <source>
        <dbReference type="SMART" id="SM00849"/>
    </source>
</evidence>
<gene>
    <name evidence="2" type="ORF">ACFPQ6_01915</name>
</gene>
<protein>
    <submittedName>
        <fullName evidence="2">MBL fold metallo-hydrolase</fullName>
    </submittedName>
</protein>
<evidence type="ECO:0000313" key="2">
    <source>
        <dbReference type="EMBL" id="MFC5847054.1"/>
    </source>
</evidence>
<organism evidence="2 3">
    <name type="scientific">Deinococcus petrolearius</name>
    <dbReference type="NCBI Taxonomy" id="1751295"/>
    <lineage>
        <taxon>Bacteria</taxon>
        <taxon>Thermotogati</taxon>
        <taxon>Deinococcota</taxon>
        <taxon>Deinococci</taxon>
        <taxon>Deinococcales</taxon>
        <taxon>Deinococcaceae</taxon>
        <taxon>Deinococcus</taxon>
    </lineage>
</organism>
<keyword evidence="3" id="KW-1185">Reference proteome</keyword>
<dbReference type="Proteomes" id="UP001595979">
    <property type="component" value="Unassembled WGS sequence"/>
</dbReference>
<dbReference type="InterPro" id="IPR036866">
    <property type="entry name" value="RibonucZ/Hydroxyglut_hydro"/>
</dbReference>
<reference evidence="3" key="1">
    <citation type="journal article" date="2019" name="Int. J. Syst. Evol. Microbiol.">
        <title>The Global Catalogue of Microorganisms (GCM) 10K type strain sequencing project: providing services to taxonomists for standard genome sequencing and annotation.</title>
        <authorList>
            <consortium name="The Broad Institute Genomics Platform"/>
            <consortium name="The Broad Institute Genome Sequencing Center for Infectious Disease"/>
            <person name="Wu L."/>
            <person name="Ma J."/>
        </authorList>
    </citation>
    <scope>NUCLEOTIDE SEQUENCE [LARGE SCALE GENOMIC DNA]</scope>
    <source>
        <strain evidence="3">CGMCC 1.15053</strain>
    </source>
</reference>
<dbReference type="PANTHER" id="PTHR42951">
    <property type="entry name" value="METALLO-BETA-LACTAMASE DOMAIN-CONTAINING"/>
    <property type="match status" value="1"/>
</dbReference>
<sequence length="302" mass="30185">MSDLTPLAPGVLLFSGAVNSLVLAAGGRAAGGGALLVDTGLDDAHARKLLRALGNAGLIPAAILNTHAHADHHGGNAHILGRFPELPVYAPPLEAAVINHPILEPLSLYGALPPRELRGKFLLAPASPAQPLGEGRHTLGGAQVELLAVPGHAVQMVAVRAGDVLYAADALFGPAALARHPLTFCADSAAQKASAGALGRLTGVRLTVPGHGEATGDLAGLVAENLAAYGRTTGAVRAALAAGEAGVDELLARVCAALGVVMRDAAGAVLNRAVVSAHLAELCASGEAALRVDGHRLLFAAG</sequence>
<dbReference type="EMBL" id="JBHSOH010000003">
    <property type="protein sequence ID" value="MFC5847054.1"/>
    <property type="molecule type" value="Genomic_DNA"/>
</dbReference>
<proteinExistence type="predicted"/>
<dbReference type="SUPFAM" id="SSF56281">
    <property type="entry name" value="Metallo-hydrolase/oxidoreductase"/>
    <property type="match status" value="1"/>
</dbReference>
<evidence type="ECO:0000313" key="3">
    <source>
        <dbReference type="Proteomes" id="UP001595979"/>
    </source>
</evidence>
<dbReference type="Pfam" id="PF00753">
    <property type="entry name" value="Lactamase_B"/>
    <property type="match status" value="1"/>
</dbReference>
<dbReference type="RefSeq" id="WP_380045839.1">
    <property type="nucleotide sequence ID" value="NZ_JBHSOH010000003.1"/>
</dbReference>
<feature type="domain" description="Metallo-beta-lactamase" evidence="1">
    <location>
        <begin position="17"/>
        <end position="211"/>
    </location>
</feature>
<dbReference type="PANTHER" id="PTHR42951:SF14">
    <property type="entry name" value="METALLO-BETA-LACTAMASE SUPERFAMILY PROTEIN"/>
    <property type="match status" value="1"/>
</dbReference>
<dbReference type="InterPro" id="IPR001279">
    <property type="entry name" value="Metallo-B-lactamas"/>
</dbReference>
<dbReference type="CDD" id="cd07743">
    <property type="entry name" value="metallo-hydrolase-like_MBL-fold"/>
    <property type="match status" value="1"/>
</dbReference>